<accession>A0ABR1UC93</accession>
<proteinExistence type="predicted"/>
<protein>
    <submittedName>
        <fullName evidence="1">Uncharacterized protein</fullName>
    </submittedName>
</protein>
<dbReference type="EMBL" id="JAQQWK010000001">
    <property type="protein sequence ID" value="KAK8056518.1"/>
    <property type="molecule type" value="Genomic_DNA"/>
</dbReference>
<sequence length="301" mass="35417">MLNSIQPEYADVSRSRCYIGAELTRRLGNYLLPANFKQRWYHPRSKMDEDIYLHKAIRGFGREPSLLQEAYWYILSNRDILRTADEERRRQFLRKTEEDIPDMAFSKEVYRYLRACLRSCGPTFQQTSIMCAEGVGLVSTTMWEENNTMARVHRNWFLQDQAALELGLSSTIGPSLVSQAVKQVFRSITQQMEEWRFGPNHLIDRPRNWYIETTTTQVEQRLFDCMQLKKHLRNKTTGLPHEPKLVVSWILDSSWRHGKDLLPVEVHQLTHCTHLKNILLAKNVRLQVQPPLKYVTDNPRA</sequence>
<dbReference type="Proteomes" id="UP001444661">
    <property type="component" value="Unassembled WGS sequence"/>
</dbReference>
<keyword evidence="2" id="KW-1185">Reference proteome</keyword>
<evidence type="ECO:0000313" key="2">
    <source>
        <dbReference type="Proteomes" id="UP001444661"/>
    </source>
</evidence>
<gene>
    <name evidence="1" type="ORF">PG993_001745</name>
</gene>
<organism evidence="1 2">
    <name type="scientific">Apiospora rasikravindrae</name>
    <dbReference type="NCBI Taxonomy" id="990691"/>
    <lineage>
        <taxon>Eukaryota</taxon>
        <taxon>Fungi</taxon>
        <taxon>Dikarya</taxon>
        <taxon>Ascomycota</taxon>
        <taxon>Pezizomycotina</taxon>
        <taxon>Sordariomycetes</taxon>
        <taxon>Xylariomycetidae</taxon>
        <taxon>Amphisphaeriales</taxon>
        <taxon>Apiosporaceae</taxon>
        <taxon>Apiospora</taxon>
    </lineage>
</organism>
<evidence type="ECO:0000313" key="1">
    <source>
        <dbReference type="EMBL" id="KAK8056518.1"/>
    </source>
</evidence>
<comment type="caution">
    <text evidence="1">The sequence shown here is derived from an EMBL/GenBank/DDBJ whole genome shotgun (WGS) entry which is preliminary data.</text>
</comment>
<name>A0ABR1UC93_9PEZI</name>
<reference evidence="1 2" key="1">
    <citation type="submission" date="2023-01" db="EMBL/GenBank/DDBJ databases">
        <title>Analysis of 21 Apiospora genomes using comparative genomics revels a genus with tremendous synthesis potential of carbohydrate active enzymes and secondary metabolites.</title>
        <authorList>
            <person name="Sorensen T."/>
        </authorList>
    </citation>
    <scope>NUCLEOTIDE SEQUENCE [LARGE SCALE GENOMIC DNA]</scope>
    <source>
        <strain evidence="1 2">CBS 33761</strain>
    </source>
</reference>